<protein>
    <recommendedName>
        <fullName evidence="3">Reverse transcriptase zinc-binding domain-containing protein</fullName>
    </recommendedName>
</protein>
<dbReference type="Gramene" id="TKW31488">
    <property type="protein sequence ID" value="TKW31488"/>
    <property type="gene ID" value="SEVIR_2G109000v2"/>
</dbReference>
<dbReference type="EMBL" id="CM016553">
    <property type="protein sequence ID" value="TKW31488.1"/>
    <property type="molecule type" value="Genomic_DNA"/>
</dbReference>
<dbReference type="AlphaFoldDB" id="A0A4U6VP08"/>
<evidence type="ECO:0000313" key="1">
    <source>
        <dbReference type="EMBL" id="TKW31488.1"/>
    </source>
</evidence>
<name>A0A4U6VP08_SETVI</name>
<keyword evidence="2" id="KW-1185">Reference proteome</keyword>
<dbReference type="Proteomes" id="UP000298652">
    <property type="component" value="Chromosome 2"/>
</dbReference>
<gene>
    <name evidence="1" type="ORF">SEVIR_2G109000v2</name>
</gene>
<proteinExistence type="predicted"/>
<reference evidence="1" key="1">
    <citation type="submission" date="2019-03" db="EMBL/GenBank/DDBJ databases">
        <title>WGS assembly of Setaria viridis.</title>
        <authorList>
            <person name="Huang P."/>
            <person name="Jenkins J."/>
            <person name="Grimwood J."/>
            <person name="Barry K."/>
            <person name="Healey A."/>
            <person name="Mamidi S."/>
            <person name="Sreedasyam A."/>
            <person name="Shu S."/>
            <person name="Feldman M."/>
            <person name="Wu J."/>
            <person name="Yu Y."/>
            <person name="Chen C."/>
            <person name="Johnson J."/>
            <person name="Rokhsar D."/>
            <person name="Baxter I."/>
            <person name="Schmutz J."/>
            <person name="Brutnell T."/>
            <person name="Kellogg E."/>
        </authorList>
    </citation>
    <scope>NUCLEOTIDE SEQUENCE [LARGE SCALE GENOMIC DNA]</scope>
</reference>
<organism evidence="1 2">
    <name type="scientific">Setaria viridis</name>
    <name type="common">Green bristlegrass</name>
    <name type="synonym">Setaria italica subsp. viridis</name>
    <dbReference type="NCBI Taxonomy" id="4556"/>
    <lineage>
        <taxon>Eukaryota</taxon>
        <taxon>Viridiplantae</taxon>
        <taxon>Streptophyta</taxon>
        <taxon>Embryophyta</taxon>
        <taxon>Tracheophyta</taxon>
        <taxon>Spermatophyta</taxon>
        <taxon>Magnoliopsida</taxon>
        <taxon>Liliopsida</taxon>
        <taxon>Poales</taxon>
        <taxon>Poaceae</taxon>
        <taxon>PACMAD clade</taxon>
        <taxon>Panicoideae</taxon>
        <taxon>Panicodae</taxon>
        <taxon>Paniceae</taxon>
        <taxon>Cenchrinae</taxon>
        <taxon>Setaria</taxon>
    </lineage>
</organism>
<accession>A0A4U6VP08</accession>
<evidence type="ECO:0000313" key="2">
    <source>
        <dbReference type="Proteomes" id="UP000298652"/>
    </source>
</evidence>
<evidence type="ECO:0008006" key="3">
    <source>
        <dbReference type="Google" id="ProtNLM"/>
    </source>
</evidence>
<sequence>MALPLYNCVLCHYNKIKTLFHLLLECPFAQDCWIHLGLYANLQLDPFSIMNIFKTQLQVPFFMEIIIIMSWCIWMARNDSIFRDIPPTTQGAIPRFKTIYSLVLHRVKEVRKQSMVEWLELML</sequence>